<reference evidence="2" key="1">
    <citation type="journal article" date="2019" name="Int. J. Syst. Evol. Microbiol.">
        <title>The Global Catalogue of Microorganisms (GCM) 10K type strain sequencing project: providing services to taxonomists for standard genome sequencing and annotation.</title>
        <authorList>
            <consortium name="The Broad Institute Genomics Platform"/>
            <consortium name="The Broad Institute Genome Sequencing Center for Infectious Disease"/>
            <person name="Wu L."/>
            <person name="Ma J."/>
        </authorList>
    </citation>
    <scope>NUCLEOTIDE SEQUENCE [LARGE SCALE GENOMIC DNA]</scope>
    <source>
        <strain evidence="2">KCTC 52344</strain>
    </source>
</reference>
<evidence type="ECO:0000313" key="1">
    <source>
        <dbReference type="EMBL" id="MFD2522796.1"/>
    </source>
</evidence>
<keyword evidence="2" id="KW-1185">Reference proteome</keyword>
<name>A0ABW5JAH7_9BACT</name>
<evidence type="ECO:0000313" key="2">
    <source>
        <dbReference type="Proteomes" id="UP001597510"/>
    </source>
</evidence>
<comment type="caution">
    <text evidence="1">The sequence shown here is derived from an EMBL/GenBank/DDBJ whole genome shotgun (WGS) entry which is preliminary data.</text>
</comment>
<organism evidence="1 2">
    <name type="scientific">Emticicia soli</name>
    <dbReference type="NCBI Taxonomy" id="2027878"/>
    <lineage>
        <taxon>Bacteria</taxon>
        <taxon>Pseudomonadati</taxon>
        <taxon>Bacteroidota</taxon>
        <taxon>Cytophagia</taxon>
        <taxon>Cytophagales</taxon>
        <taxon>Leadbetterellaceae</taxon>
        <taxon>Emticicia</taxon>
    </lineage>
</organism>
<accession>A0ABW5JAH7</accession>
<protein>
    <submittedName>
        <fullName evidence="1">DUF2271 domain-containing protein</fullName>
    </submittedName>
</protein>
<dbReference type="Pfam" id="PF10029">
    <property type="entry name" value="DUF2271"/>
    <property type="match status" value="1"/>
</dbReference>
<proteinExistence type="predicted"/>
<dbReference type="EMBL" id="JBHULC010000022">
    <property type="protein sequence ID" value="MFD2522796.1"/>
    <property type="molecule type" value="Genomic_DNA"/>
</dbReference>
<dbReference type="InterPro" id="IPR014469">
    <property type="entry name" value="DUF2271"/>
</dbReference>
<dbReference type="RefSeq" id="WP_340239423.1">
    <property type="nucleotide sequence ID" value="NZ_JBBEWC010000013.1"/>
</dbReference>
<sequence length="168" mass="18768">MNKPNKLIIGMLSLAIVTLVSFGFKKASAPAQVSFKCLVQLTNYSGEGAYVAVSLLDNKGKYKKTLQVFGKEKRWYDDLPSWFKFITSTKENVDGVSGASITAGSRKVFSITTDDTVFDKGYKLRFETAVENQEYKEKDVEMDFSEANVGKTINGTGYIRYVKLIKNP</sequence>
<dbReference type="Proteomes" id="UP001597510">
    <property type="component" value="Unassembled WGS sequence"/>
</dbReference>
<gene>
    <name evidence="1" type="ORF">ACFSR2_17990</name>
</gene>